<sequence>MKKSKVIISCALTGSMHTPAMSPFLPITPEKIAEEGIAAHRAGAAILHLHARDPGNGRPTPSAEVFMQFLPQLHAETDAVINISTGGGPGMTLEERLRAAVQVSPELCSLNMGCMNINLSDLAGRYDFKHDWEKPFLEATEDLVAKNTFRDIRHIIETLGPGGTRFEMECYEIGHLHNIAYFADKGLLKPPFLIQSVLGVTGGMSADADSVFFMRQTADRLFGNDYIWSLFGAGRHQMGACTMGALMGSSVRVGLEDSLFISRGQLAHSNADQVLKIRRILDELGLEVATADEARQMLALKGRENINL</sequence>
<evidence type="ECO:0000313" key="5">
    <source>
        <dbReference type="EMBL" id="KEQ53829.1"/>
    </source>
</evidence>
<gene>
    <name evidence="5" type="ORF">BV95_01874</name>
</gene>
<dbReference type="GO" id="GO:0043720">
    <property type="term" value="F:3-keto-5-aminohexanoate cleavage activity"/>
    <property type="evidence" value="ECO:0007669"/>
    <property type="project" value="InterPro"/>
</dbReference>
<comment type="cofactor">
    <cofactor evidence="1">
        <name>Zn(2+)</name>
        <dbReference type="ChEBI" id="CHEBI:29105"/>
    </cofactor>
</comment>
<proteinExistence type="predicted"/>
<dbReference type="PANTHER" id="PTHR37418:SF2">
    <property type="entry name" value="3-KETO-5-AMINOHEXANOATE CLEAVAGE ENZYME"/>
    <property type="match status" value="1"/>
</dbReference>
<dbReference type="OrthoDB" id="9805277at2"/>
<comment type="caution">
    <text evidence="5">The sequence shown here is derived from an EMBL/GenBank/DDBJ whole genome shotgun (WGS) entry which is preliminary data.</text>
</comment>
<dbReference type="Pfam" id="PF05853">
    <property type="entry name" value="BKACE"/>
    <property type="match status" value="1"/>
</dbReference>
<dbReference type="PANTHER" id="PTHR37418">
    <property type="entry name" value="3-KETO-5-AMINOHEXANOATE CLEAVAGE ENZYME-RELATED"/>
    <property type="match status" value="1"/>
</dbReference>
<dbReference type="InterPro" id="IPR008567">
    <property type="entry name" value="BKACE"/>
</dbReference>
<evidence type="ECO:0008006" key="7">
    <source>
        <dbReference type="Google" id="ProtNLM"/>
    </source>
</evidence>
<evidence type="ECO:0000256" key="1">
    <source>
        <dbReference type="ARBA" id="ARBA00001947"/>
    </source>
</evidence>
<reference evidence="5 6" key="1">
    <citation type="submission" date="2014-02" db="EMBL/GenBank/DDBJ databases">
        <title>Whole genome sequence of Sphingobium chlorophenolicum NBRC 16172.</title>
        <authorList>
            <person name="Gan H.M."/>
            <person name="Gan H.Y."/>
            <person name="Chew T.H."/>
            <person name="Savka M.A."/>
        </authorList>
    </citation>
    <scope>NUCLEOTIDE SEQUENCE [LARGE SCALE GENOMIC DNA]</scope>
    <source>
        <strain evidence="5 6">NBRC 16172</strain>
    </source>
</reference>
<evidence type="ECO:0000256" key="4">
    <source>
        <dbReference type="ARBA" id="ARBA00022833"/>
    </source>
</evidence>
<organism evidence="5 6">
    <name type="scientific">Sphingobium chlorophenolicum</name>
    <dbReference type="NCBI Taxonomy" id="46429"/>
    <lineage>
        <taxon>Bacteria</taxon>
        <taxon>Pseudomonadati</taxon>
        <taxon>Pseudomonadota</taxon>
        <taxon>Alphaproteobacteria</taxon>
        <taxon>Sphingomonadales</taxon>
        <taxon>Sphingomonadaceae</taxon>
        <taxon>Sphingobium</taxon>
    </lineage>
</organism>
<keyword evidence="2" id="KW-0808">Transferase</keyword>
<dbReference type="InterPro" id="IPR013785">
    <property type="entry name" value="Aldolase_TIM"/>
</dbReference>
<protein>
    <recommendedName>
        <fullName evidence="7">3-keto-5-aminohexanoate cleavage protein</fullName>
    </recommendedName>
</protein>
<name>A0A081RF56_SPHCR</name>
<keyword evidence="3" id="KW-0479">Metal-binding</keyword>
<keyword evidence="4" id="KW-0862">Zinc</keyword>
<dbReference type="eggNOG" id="COG3246">
    <property type="taxonomic scope" value="Bacteria"/>
</dbReference>
<accession>A0A081RF56</accession>
<dbReference type="RefSeq" id="WP_037450454.1">
    <property type="nucleotide sequence ID" value="NZ_JFHR01000017.1"/>
</dbReference>
<dbReference type="Proteomes" id="UP000028411">
    <property type="component" value="Unassembled WGS sequence"/>
</dbReference>
<dbReference type="PATRIC" id="fig|46429.4.peg.1843"/>
<dbReference type="GO" id="GO:0046872">
    <property type="term" value="F:metal ion binding"/>
    <property type="evidence" value="ECO:0007669"/>
    <property type="project" value="UniProtKB-KW"/>
</dbReference>
<dbReference type="EMBL" id="JFHR01000017">
    <property type="protein sequence ID" value="KEQ53829.1"/>
    <property type="molecule type" value="Genomic_DNA"/>
</dbReference>
<evidence type="ECO:0000256" key="3">
    <source>
        <dbReference type="ARBA" id="ARBA00022723"/>
    </source>
</evidence>
<dbReference type="Gene3D" id="3.20.20.70">
    <property type="entry name" value="Aldolase class I"/>
    <property type="match status" value="1"/>
</dbReference>
<evidence type="ECO:0000256" key="2">
    <source>
        <dbReference type="ARBA" id="ARBA00022679"/>
    </source>
</evidence>
<evidence type="ECO:0000313" key="6">
    <source>
        <dbReference type="Proteomes" id="UP000028411"/>
    </source>
</evidence>
<dbReference type="AlphaFoldDB" id="A0A081RF56"/>